<name>A0A328VQ83_9CHLR</name>
<dbReference type="OrthoDB" id="9806902at2"/>
<dbReference type="InterPro" id="IPR022742">
    <property type="entry name" value="Hydrolase_4"/>
</dbReference>
<dbReference type="Pfam" id="PF12146">
    <property type="entry name" value="Hydrolase_4"/>
    <property type="match status" value="1"/>
</dbReference>
<reference evidence="3 4" key="1">
    <citation type="submission" date="2016-08" db="EMBL/GenBank/DDBJ databases">
        <title>Analysis of Carbohydrate Active Enzymes in Thermogemmatispora T81 Reveals Carbohydrate Degradation Ability.</title>
        <authorList>
            <person name="Tomazini A."/>
            <person name="Lal S."/>
            <person name="Stott M."/>
            <person name="Henrissat B."/>
            <person name="Polikarpov I."/>
            <person name="Sparling R."/>
            <person name="Levin D.B."/>
        </authorList>
    </citation>
    <scope>NUCLEOTIDE SEQUENCE [LARGE SCALE GENOMIC DNA]</scope>
    <source>
        <strain evidence="3 4">T81</strain>
    </source>
</reference>
<evidence type="ECO:0000313" key="3">
    <source>
        <dbReference type="EMBL" id="RAQ97853.1"/>
    </source>
</evidence>
<dbReference type="EMBL" id="MCIF01000002">
    <property type="protein sequence ID" value="RAQ97853.1"/>
    <property type="molecule type" value="Genomic_DNA"/>
</dbReference>
<protein>
    <recommendedName>
        <fullName evidence="2">Serine aminopeptidase S33 domain-containing protein</fullName>
    </recommendedName>
</protein>
<dbReference type="InterPro" id="IPR051044">
    <property type="entry name" value="MAG_DAG_Lipase"/>
</dbReference>
<accession>A0A328VQ83</accession>
<evidence type="ECO:0000313" key="4">
    <source>
        <dbReference type="Proteomes" id="UP000248706"/>
    </source>
</evidence>
<dbReference type="RefSeq" id="WP_112432611.1">
    <property type="nucleotide sequence ID" value="NZ_MCIF01000002.1"/>
</dbReference>
<evidence type="ECO:0000259" key="2">
    <source>
        <dbReference type="Pfam" id="PF12146"/>
    </source>
</evidence>
<organism evidence="3 4">
    <name type="scientific">Thermogemmatispora tikiterensis</name>
    <dbReference type="NCBI Taxonomy" id="1825093"/>
    <lineage>
        <taxon>Bacteria</taxon>
        <taxon>Bacillati</taxon>
        <taxon>Chloroflexota</taxon>
        <taxon>Ktedonobacteria</taxon>
        <taxon>Thermogemmatisporales</taxon>
        <taxon>Thermogemmatisporaceae</taxon>
        <taxon>Thermogemmatispora</taxon>
    </lineage>
</organism>
<gene>
    <name evidence="3" type="ORF">A4R35_20100</name>
</gene>
<feature type="region of interest" description="Disordered" evidence="1">
    <location>
        <begin position="290"/>
        <end position="311"/>
    </location>
</feature>
<dbReference type="InterPro" id="IPR029058">
    <property type="entry name" value="AB_hydrolase_fold"/>
</dbReference>
<dbReference type="AlphaFoldDB" id="A0A328VQ83"/>
<dbReference type="Gene3D" id="3.40.50.1820">
    <property type="entry name" value="alpha/beta hydrolase"/>
    <property type="match status" value="1"/>
</dbReference>
<keyword evidence="4" id="KW-1185">Reference proteome</keyword>
<dbReference type="SUPFAM" id="SSF53474">
    <property type="entry name" value="alpha/beta-Hydrolases"/>
    <property type="match status" value="1"/>
</dbReference>
<dbReference type="PANTHER" id="PTHR11614">
    <property type="entry name" value="PHOSPHOLIPASE-RELATED"/>
    <property type="match status" value="1"/>
</dbReference>
<feature type="domain" description="Serine aminopeptidase S33" evidence="2">
    <location>
        <begin position="29"/>
        <end position="266"/>
    </location>
</feature>
<dbReference type="Proteomes" id="UP000248706">
    <property type="component" value="Unassembled WGS sequence"/>
</dbReference>
<evidence type="ECO:0000256" key="1">
    <source>
        <dbReference type="SAM" id="MobiDB-lite"/>
    </source>
</evidence>
<sequence>MAKKEEQEALLTTRDGITLSVHSWKTEQPNCLLLCIQGLGGHGGYYDVLAQAPELATVQIVAPDLRGHGRSQGRRGDIASFRLYLEDVDSTIAWARRCWPSLPLILLGESMGASIAIHYLSSHLPHVQEVSGLILISPVLSASITPRPGEVLRYLRLLLTAPTQPAMPITGREELGCRDASFNERLRNDPLFVRLVSVRFLNLLSLWLSSARRRAPAIRLPLLLLRGSCDYIARERGTRAFLRRIGSRDVEAITLTGGYHSLLHDPATPALLEAMHSWLQRHLSLGLSTGATEAGQPSPSGYFDRQPASYN</sequence>
<comment type="caution">
    <text evidence="3">The sequence shown here is derived from an EMBL/GenBank/DDBJ whole genome shotgun (WGS) entry which is preliminary data.</text>
</comment>
<proteinExistence type="predicted"/>
<feature type="compositionally biased region" description="Polar residues" evidence="1">
    <location>
        <begin position="290"/>
        <end position="299"/>
    </location>
</feature>